<name>A0A6A6H5K5_VIRVR</name>
<sequence length="225" mass="26314">MPLSNYPPRILRHLFLLLPSGSRQPNPLIFHVEVLFLTLLSLSAGRVRRNVPKDERHFQRKKSESLHLAQNTDLVQPRPMKIYFRKAKPKKRNLEKSEIGSRKKVWMSLIPFNTILPTRHWTLRIGDWCYELSRTDETGSHTDQNKIFLRIRTAHDYLNDPLTADAKELDAGWTTVSKAAIDMEGQKIYTSRKFGDKYTALIQNCQVLVLDLWLRVLSLEYKKAF</sequence>
<gene>
    <name evidence="1" type="ORF">EV356DRAFT_213265</name>
</gene>
<dbReference type="EMBL" id="ML991808">
    <property type="protein sequence ID" value="KAF2233292.1"/>
    <property type="molecule type" value="Genomic_DNA"/>
</dbReference>
<reference evidence="1" key="1">
    <citation type="journal article" date="2020" name="Stud. Mycol.">
        <title>101 Dothideomycetes genomes: a test case for predicting lifestyles and emergence of pathogens.</title>
        <authorList>
            <person name="Haridas S."/>
            <person name="Albert R."/>
            <person name="Binder M."/>
            <person name="Bloem J."/>
            <person name="Labutti K."/>
            <person name="Salamov A."/>
            <person name="Andreopoulos B."/>
            <person name="Baker S."/>
            <person name="Barry K."/>
            <person name="Bills G."/>
            <person name="Bluhm B."/>
            <person name="Cannon C."/>
            <person name="Castanera R."/>
            <person name="Culley D."/>
            <person name="Daum C."/>
            <person name="Ezra D."/>
            <person name="Gonzalez J."/>
            <person name="Henrissat B."/>
            <person name="Kuo A."/>
            <person name="Liang C."/>
            <person name="Lipzen A."/>
            <person name="Lutzoni F."/>
            <person name="Magnuson J."/>
            <person name="Mondo S."/>
            <person name="Nolan M."/>
            <person name="Ohm R."/>
            <person name="Pangilinan J."/>
            <person name="Park H.-J."/>
            <person name="Ramirez L."/>
            <person name="Alfaro M."/>
            <person name="Sun H."/>
            <person name="Tritt A."/>
            <person name="Yoshinaga Y."/>
            <person name="Zwiers L.-H."/>
            <person name="Turgeon B."/>
            <person name="Goodwin S."/>
            <person name="Spatafora J."/>
            <person name="Crous P."/>
            <person name="Grigoriev I."/>
        </authorList>
    </citation>
    <scope>NUCLEOTIDE SEQUENCE</scope>
    <source>
        <strain evidence="1">Tuck. ex Michener</strain>
    </source>
</reference>
<keyword evidence="2" id="KW-1185">Reference proteome</keyword>
<organism evidence="1 2">
    <name type="scientific">Viridothelium virens</name>
    <name type="common">Speckled blister lichen</name>
    <name type="synonym">Trypethelium virens</name>
    <dbReference type="NCBI Taxonomy" id="1048519"/>
    <lineage>
        <taxon>Eukaryota</taxon>
        <taxon>Fungi</taxon>
        <taxon>Dikarya</taxon>
        <taxon>Ascomycota</taxon>
        <taxon>Pezizomycotina</taxon>
        <taxon>Dothideomycetes</taxon>
        <taxon>Dothideomycetes incertae sedis</taxon>
        <taxon>Trypetheliales</taxon>
        <taxon>Trypetheliaceae</taxon>
        <taxon>Viridothelium</taxon>
    </lineage>
</organism>
<protein>
    <submittedName>
        <fullName evidence="1">Uncharacterized protein</fullName>
    </submittedName>
</protein>
<evidence type="ECO:0000313" key="1">
    <source>
        <dbReference type="EMBL" id="KAF2233292.1"/>
    </source>
</evidence>
<dbReference type="Proteomes" id="UP000800092">
    <property type="component" value="Unassembled WGS sequence"/>
</dbReference>
<proteinExistence type="predicted"/>
<evidence type="ECO:0000313" key="2">
    <source>
        <dbReference type="Proteomes" id="UP000800092"/>
    </source>
</evidence>
<dbReference type="AlphaFoldDB" id="A0A6A6H5K5"/>
<accession>A0A6A6H5K5</accession>